<dbReference type="AlphaFoldDB" id="A0A2A9ESR4"/>
<evidence type="ECO:0000313" key="1">
    <source>
        <dbReference type="EMBL" id="PFG41229.1"/>
    </source>
</evidence>
<comment type="caution">
    <text evidence="1">The sequence shown here is derived from an EMBL/GenBank/DDBJ whole genome shotgun (WGS) entry which is preliminary data.</text>
</comment>
<keyword evidence="2" id="KW-1185">Reference proteome</keyword>
<accession>A0A2A9ESR4</accession>
<sequence>MSHHTHARPVTPLRTDEELAEGVYQLLGPALRRQVWLLFLDEESYLQPLLMPCDDLPEPMTPANSLTFGRFAGVAVEHSGASSVVLVVERPSGPLLTEADRGLMRGMHDGCLAAGTPVRAVLLSHRRGVRWVARDDYGF</sequence>
<dbReference type="RefSeq" id="WP_098485022.1">
    <property type="nucleotide sequence ID" value="NZ_PDJI01000004.1"/>
</dbReference>
<dbReference type="EMBL" id="PDJI01000004">
    <property type="protein sequence ID" value="PFG41229.1"/>
    <property type="molecule type" value="Genomic_DNA"/>
</dbReference>
<reference evidence="1 2" key="1">
    <citation type="submission" date="2017-10" db="EMBL/GenBank/DDBJ databases">
        <title>Sequencing the genomes of 1000 actinobacteria strains.</title>
        <authorList>
            <person name="Klenk H.-P."/>
        </authorList>
    </citation>
    <scope>NUCLEOTIDE SEQUENCE [LARGE SCALE GENOMIC DNA]</scope>
    <source>
        <strain evidence="1 2">DSM 21838</strain>
    </source>
</reference>
<dbReference type="OrthoDB" id="5123240at2"/>
<protein>
    <submittedName>
        <fullName evidence="1">Uncharacterized protein</fullName>
    </submittedName>
</protein>
<gene>
    <name evidence="1" type="ORF">ATJ97_3777</name>
</gene>
<proteinExistence type="predicted"/>
<dbReference type="Proteomes" id="UP000222106">
    <property type="component" value="Unassembled WGS sequence"/>
</dbReference>
<organism evidence="1 2">
    <name type="scientific">Georgenia soli</name>
    <dbReference type="NCBI Taxonomy" id="638953"/>
    <lineage>
        <taxon>Bacteria</taxon>
        <taxon>Bacillati</taxon>
        <taxon>Actinomycetota</taxon>
        <taxon>Actinomycetes</taxon>
        <taxon>Micrococcales</taxon>
        <taxon>Bogoriellaceae</taxon>
        <taxon>Georgenia</taxon>
    </lineage>
</organism>
<name>A0A2A9ESR4_9MICO</name>
<evidence type="ECO:0000313" key="2">
    <source>
        <dbReference type="Proteomes" id="UP000222106"/>
    </source>
</evidence>